<keyword evidence="4 14" id="KW-0378">Hydrolase</keyword>
<dbReference type="Pfam" id="PF13361">
    <property type="entry name" value="UvrD_C"/>
    <property type="match status" value="2"/>
</dbReference>
<dbReference type="PANTHER" id="PTHR11070">
    <property type="entry name" value="UVRD / RECB / PCRA DNA HELICASE FAMILY MEMBER"/>
    <property type="match status" value="1"/>
</dbReference>
<dbReference type="Gene3D" id="3.90.320.10">
    <property type="match status" value="1"/>
</dbReference>
<evidence type="ECO:0000256" key="12">
    <source>
        <dbReference type="ARBA" id="ARBA00034808"/>
    </source>
</evidence>
<feature type="domain" description="UvrD-like helicase C-terminal" evidence="16">
    <location>
        <begin position="492"/>
        <end position="731"/>
    </location>
</feature>
<evidence type="ECO:0000259" key="15">
    <source>
        <dbReference type="PROSITE" id="PS51198"/>
    </source>
</evidence>
<protein>
    <recommendedName>
        <fullName evidence="12">DNA 3'-5' helicase</fullName>
        <ecNumber evidence="12">5.6.2.4</ecNumber>
    </recommendedName>
</protein>
<organism evidence="17 18">
    <name type="scientific">Hanstruepera neustonica</name>
    <dbReference type="NCBI Taxonomy" id="1445657"/>
    <lineage>
        <taxon>Bacteria</taxon>
        <taxon>Pseudomonadati</taxon>
        <taxon>Bacteroidota</taxon>
        <taxon>Flavobacteriia</taxon>
        <taxon>Flavobacteriales</taxon>
        <taxon>Flavobacteriaceae</taxon>
        <taxon>Hanstruepera</taxon>
    </lineage>
</organism>
<dbReference type="EMBL" id="POWF01000001">
    <property type="protein sequence ID" value="PNQ74874.1"/>
    <property type="molecule type" value="Genomic_DNA"/>
</dbReference>
<dbReference type="EC" id="5.6.2.4" evidence="12"/>
<dbReference type="PROSITE" id="PS51217">
    <property type="entry name" value="UVRD_HELICASE_CTER"/>
    <property type="match status" value="1"/>
</dbReference>
<dbReference type="SUPFAM" id="SSF52540">
    <property type="entry name" value="P-loop containing nucleoside triphosphate hydrolases"/>
    <property type="match status" value="1"/>
</dbReference>
<evidence type="ECO:0000256" key="6">
    <source>
        <dbReference type="ARBA" id="ARBA00022839"/>
    </source>
</evidence>
<keyword evidence="10" id="KW-0413">Isomerase</keyword>
<dbReference type="GO" id="GO:0005829">
    <property type="term" value="C:cytosol"/>
    <property type="evidence" value="ECO:0007669"/>
    <property type="project" value="TreeGrafter"/>
</dbReference>
<dbReference type="InterPro" id="IPR014017">
    <property type="entry name" value="DNA_helicase_UvrD-like_C"/>
</dbReference>
<evidence type="ECO:0000256" key="9">
    <source>
        <dbReference type="ARBA" id="ARBA00023204"/>
    </source>
</evidence>
<reference evidence="17 18" key="1">
    <citation type="submission" date="2018-01" db="EMBL/GenBank/DDBJ databases">
        <title>The draft genome of Hanstruepera neustonica JCM19743.</title>
        <authorList>
            <person name="He R.-H."/>
            <person name="Du Z.-J."/>
        </authorList>
    </citation>
    <scope>NUCLEOTIDE SEQUENCE [LARGE SCALE GENOMIC DNA]</scope>
    <source>
        <strain evidence="17 18">JCM19743</strain>
    </source>
</reference>
<dbReference type="Pfam" id="PF00580">
    <property type="entry name" value="UvrD-helicase"/>
    <property type="match status" value="1"/>
</dbReference>
<proteinExistence type="predicted"/>
<dbReference type="GO" id="GO:0043138">
    <property type="term" value="F:3'-5' DNA helicase activity"/>
    <property type="evidence" value="ECO:0007669"/>
    <property type="project" value="UniProtKB-EC"/>
</dbReference>
<dbReference type="InterPro" id="IPR027417">
    <property type="entry name" value="P-loop_NTPase"/>
</dbReference>
<dbReference type="InterPro" id="IPR011604">
    <property type="entry name" value="PDDEXK-like_dom_sf"/>
</dbReference>
<dbReference type="PANTHER" id="PTHR11070:SF67">
    <property type="entry name" value="DNA 3'-5' HELICASE"/>
    <property type="match status" value="1"/>
</dbReference>
<dbReference type="GO" id="GO:0004527">
    <property type="term" value="F:exonuclease activity"/>
    <property type="evidence" value="ECO:0007669"/>
    <property type="project" value="UniProtKB-KW"/>
</dbReference>
<feature type="binding site" evidence="14">
    <location>
        <begin position="12"/>
        <end position="19"/>
    </location>
    <ligand>
        <name>ATP</name>
        <dbReference type="ChEBI" id="CHEBI:30616"/>
    </ligand>
</feature>
<feature type="domain" description="UvrD-like helicase ATP-binding" evidence="15">
    <location>
        <begin position="1"/>
        <end position="467"/>
    </location>
</feature>
<dbReference type="AlphaFoldDB" id="A0A2K1E3K7"/>
<evidence type="ECO:0000256" key="13">
    <source>
        <dbReference type="ARBA" id="ARBA00048988"/>
    </source>
</evidence>
<evidence type="ECO:0000259" key="16">
    <source>
        <dbReference type="PROSITE" id="PS51217"/>
    </source>
</evidence>
<dbReference type="GO" id="GO:0003677">
    <property type="term" value="F:DNA binding"/>
    <property type="evidence" value="ECO:0007669"/>
    <property type="project" value="UniProtKB-KW"/>
</dbReference>
<dbReference type="InterPro" id="IPR000212">
    <property type="entry name" value="DNA_helicase_UvrD/REP"/>
</dbReference>
<keyword evidence="3" id="KW-0227">DNA damage</keyword>
<evidence type="ECO:0000256" key="11">
    <source>
        <dbReference type="ARBA" id="ARBA00034617"/>
    </source>
</evidence>
<evidence type="ECO:0000256" key="3">
    <source>
        <dbReference type="ARBA" id="ARBA00022763"/>
    </source>
</evidence>
<dbReference type="InterPro" id="IPR014016">
    <property type="entry name" value="UvrD-like_ATP-bd"/>
</dbReference>
<dbReference type="RefSeq" id="WP_103050726.1">
    <property type="nucleotide sequence ID" value="NZ_POWF01000001.1"/>
</dbReference>
<keyword evidence="5 14" id="KW-0347">Helicase</keyword>
<sequence>MANPSSFLIYNASAGSGKTFTLVKEYLKVLFKSQNPSAFKNILAITFTNKASAEMKSRVIDALVSFSKQSDESDTNPMFEQICQELDIPKSDLRDKSALILDAIIHNYAAFDISTIDGFVHKLIKTFAYDLKLPLNFEVELDTNSLLLEAVDRLISKAGSNDKLTKVLVDYALEKADDDKSWDISKDLYAISKLLLNENDIYYLKTLKDKTLDDFKTLKSNTKRDLKIIENTIVEKANVILTLISEAGLVSEDFKGKYLPRHFENLTSKNFDINFSTAWQTDLIEGNKLYPTRVSEDVASIIESIQPQLAEAYIDTKTLVFRIKFLQALYKNITPLSVLNEIQKELEEIKIEQNVILISEFNSLISKEIKDQPTPFIYERSGERFKHYFIDEFQDTSQLQWENLIPLMDNALSSEKGSAMIVGDAKQAIYRWRGGKAEQFMDLFNKTKNPFFVDPQIISLEANFRSSETIVEFNNRFFEYLSENFFSDHVHRELYKNSNQQSSSNNTGYVSLDFLEINSSDDKDLIYAQKTLDKILDCLDQGYALNDICVLVRKKKEGLSLAEFLNASGIKIMSSETLLINNSIKVRFIVALLKLLSQPNNLEIKADLLNSLIVIFNIENKHDFLKEHINLDLKILFKSLESIDCQINFDELPHLSLYDLVETIVRSFRLVEKSDAYVQYFMDVVLEFSNRQKADLQSFLEYFENQSDKLSIIAPEGYDAVQIMTIHKSKGLEFPIVIFPYADLNIYREINPVEWFPLDPKTYNGFSYALLNYSIAFENFGEQGLDIFNKHQSELELDNINLLYVALTRPIEQLYIISKKDISSKGAVNNNTFSGFFISYLQNQKLWNDQTSTYIFGEKATKEFSENSKNNFVFAQEFVSVSKNDNNILIATNSGYLWDTEQKDAIEKGNLFHDIMSHITSKEDVEFAFSDYLRSGKISKTQAVELKPLVLKLVSNPKLEACFDPKNKIYNERDIIAKNNLIIRPDKLVVFPDNTVYLIDYKSGNPNKKHELQLLNYEKVLNDMGFNVSKKILIYINNDIQIKEF</sequence>
<keyword evidence="2 14" id="KW-0547">Nucleotide-binding</keyword>
<evidence type="ECO:0000256" key="1">
    <source>
        <dbReference type="ARBA" id="ARBA00022722"/>
    </source>
</evidence>
<evidence type="ECO:0000256" key="2">
    <source>
        <dbReference type="ARBA" id="ARBA00022741"/>
    </source>
</evidence>
<keyword evidence="18" id="KW-1185">Reference proteome</keyword>
<keyword evidence="6" id="KW-0269">Exonuclease</keyword>
<evidence type="ECO:0000256" key="7">
    <source>
        <dbReference type="ARBA" id="ARBA00022840"/>
    </source>
</evidence>
<evidence type="ECO:0000256" key="5">
    <source>
        <dbReference type="ARBA" id="ARBA00022806"/>
    </source>
</evidence>
<dbReference type="GO" id="GO:0016887">
    <property type="term" value="F:ATP hydrolysis activity"/>
    <property type="evidence" value="ECO:0007669"/>
    <property type="project" value="RHEA"/>
</dbReference>
<dbReference type="PROSITE" id="PS51198">
    <property type="entry name" value="UVRD_HELICASE_ATP_BIND"/>
    <property type="match status" value="1"/>
</dbReference>
<evidence type="ECO:0000256" key="14">
    <source>
        <dbReference type="PROSITE-ProRule" id="PRU00560"/>
    </source>
</evidence>
<dbReference type="GO" id="GO:0000725">
    <property type="term" value="P:recombinational repair"/>
    <property type="evidence" value="ECO:0007669"/>
    <property type="project" value="TreeGrafter"/>
</dbReference>
<dbReference type="OrthoDB" id="9810135at2"/>
<keyword evidence="7 14" id="KW-0067">ATP-binding</keyword>
<gene>
    <name evidence="17" type="ORF">C1T31_01690</name>
</gene>
<comment type="catalytic activity">
    <reaction evidence="13">
        <text>ATP + H2O = ADP + phosphate + H(+)</text>
        <dbReference type="Rhea" id="RHEA:13065"/>
        <dbReference type="ChEBI" id="CHEBI:15377"/>
        <dbReference type="ChEBI" id="CHEBI:15378"/>
        <dbReference type="ChEBI" id="CHEBI:30616"/>
        <dbReference type="ChEBI" id="CHEBI:43474"/>
        <dbReference type="ChEBI" id="CHEBI:456216"/>
        <dbReference type="EC" id="5.6.2.4"/>
    </reaction>
</comment>
<dbReference type="Gene3D" id="1.10.3170.10">
    <property type="entry name" value="Recbcd, chain B, domain 2"/>
    <property type="match status" value="1"/>
</dbReference>
<dbReference type="Gene3D" id="3.40.50.300">
    <property type="entry name" value="P-loop containing nucleotide triphosphate hydrolases"/>
    <property type="match status" value="3"/>
</dbReference>
<evidence type="ECO:0000256" key="4">
    <source>
        <dbReference type="ARBA" id="ARBA00022801"/>
    </source>
</evidence>
<dbReference type="Proteomes" id="UP000236641">
    <property type="component" value="Unassembled WGS sequence"/>
</dbReference>
<evidence type="ECO:0000256" key="10">
    <source>
        <dbReference type="ARBA" id="ARBA00023235"/>
    </source>
</evidence>
<accession>A0A2K1E3K7</accession>
<keyword evidence="9" id="KW-0234">DNA repair</keyword>
<dbReference type="GO" id="GO:0005524">
    <property type="term" value="F:ATP binding"/>
    <property type="evidence" value="ECO:0007669"/>
    <property type="project" value="UniProtKB-UniRule"/>
</dbReference>
<name>A0A2K1E3K7_9FLAO</name>
<keyword evidence="8" id="KW-0238">DNA-binding</keyword>
<evidence type="ECO:0000313" key="18">
    <source>
        <dbReference type="Proteomes" id="UP000236641"/>
    </source>
</evidence>
<comment type="catalytic activity">
    <reaction evidence="11">
        <text>Couples ATP hydrolysis with the unwinding of duplex DNA by translocating in the 3'-5' direction.</text>
        <dbReference type="EC" id="5.6.2.4"/>
    </reaction>
</comment>
<keyword evidence="1" id="KW-0540">Nuclease</keyword>
<evidence type="ECO:0000256" key="8">
    <source>
        <dbReference type="ARBA" id="ARBA00023125"/>
    </source>
</evidence>
<evidence type="ECO:0000313" key="17">
    <source>
        <dbReference type="EMBL" id="PNQ74874.1"/>
    </source>
</evidence>
<comment type="caution">
    <text evidence="17">The sequence shown here is derived from an EMBL/GenBank/DDBJ whole genome shotgun (WGS) entry which is preliminary data.</text>
</comment>